<gene>
    <name evidence="1" type="ORF">QIS96_05165</name>
</gene>
<name>A0ABT6S5B5_9ACTN</name>
<comment type="caution">
    <text evidence="1">The sequence shown here is derived from an EMBL/GenBank/DDBJ whole genome shotgun (WGS) entry which is preliminary data.</text>
</comment>
<proteinExistence type="predicted"/>
<dbReference type="RefSeq" id="WP_282541168.1">
    <property type="nucleotide sequence ID" value="NZ_JASCIQ010000004.1"/>
</dbReference>
<accession>A0ABT6S5B5</accession>
<sequence>MGVGIEVVIVDWPRVESVPVDDREELLIEAAFGEAYSDDLFEHGWSWPVQPGADWYGRYALRNTLGSYKPHFWAGHRWDHMRDFVEPQVREVLDQFNDALFWHGLEDTTGARSAFSERTCTWNADLLLWCPPDHVSLIASWWRQAVPHLESLREPFTRHAADPGRWISTFESFADFLTDWGEVVTEAERRAWGIVGLRC</sequence>
<dbReference type="EMBL" id="JASCIQ010000004">
    <property type="protein sequence ID" value="MDI3403215.1"/>
    <property type="molecule type" value="Genomic_DNA"/>
</dbReference>
<reference evidence="1 2" key="1">
    <citation type="submission" date="2023-05" db="EMBL/GenBank/DDBJ databases">
        <title>Draft genome sequence of Streptomyces sp. B-S-A6 isolated from a cave soil in Thailand.</title>
        <authorList>
            <person name="Chamroensaksri N."/>
            <person name="Muangham S."/>
        </authorList>
    </citation>
    <scope>NUCLEOTIDE SEQUENCE [LARGE SCALE GENOMIC DNA]</scope>
    <source>
        <strain evidence="1 2">B-S-A6</strain>
    </source>
</reference>
<evidence type="ECO:0000313" key="2">
    <source>
        <dbReference type="Proteomes" id="UP001223978"/>
    </source>
</evidence>
<dbReference type="Proteomes" id="UP001223978">
    <property type="component" value="Unassembled WGS sequence"/>
</dbReference>
<keyword evidence="2" id="KW-1185">Reference proteome</keyword>
<organism evidence="1 2">
    <name type="scientific">Streptomyces cavernicola</name>
    <dbReference type="NCBI Taxonomy" id="3043613"/>
    <lineage>
        <taxon>Bacteria</taxon>
        <taxon>Bacillati</taxon>
        <taxon>Actinomycetota</taxon>
        <taxon>Actinomycetes</taxon>
        <taxon>Kitasatosporales</taxon>
        <taxon>Streptomycetaceae</taxon>
        <taxon>Streptomyces</taxon>
    </lineage>
</organism>
<evidence type="ECO:0000313" key="1">
    <source>
        <dbReference type="EMBL" id="MDI3403215.1"/>
    </source>
</evidence>
<protein>
    <submittedName>
        <fullName evidence="1">Uncharacterized protein</fullName>
    </submittedName>
</protein>